<dbReference type="NCBIfam" id="NF004978">
    <property type="entry name" value="PRK06354.1"/>
    <property type="match status" value="1"/>
</dbReference>
<dbReference type="Proteomes" id="UP000677668">
    <property type="component" value="Chromosome 1"/>
</dbReference>
<gene>
    <name evidence="16" type="primary">pyk</name>
    <name evidence="16" type="ORF">J8C05_06695</name>
</gene>
<evidence type="ECO:0000256" key="3">
    <source>
        <dbReference type="ARBA" id="ARBA00012142"/>
    </source>
</evidence>
<dbReference type="InterPro" id="IPR015806">
    <property type="entry name" value="Pyrv_Knase_insert_dom_sf"/>
</dbReference>
<name>A0ABX8B0G6_9BACT</name>
<keyword evidence="8" id="KW-0067">ATP-binding</keyword>
<dbReference type="InterPro" id="IPR015793">
    <property type="entry name" value="Pyrv_Knase_brl"/>
</dbReference>
<keyword evidence="10 13" id="KW-0324">Glycolysis</keyword>
<dbReference type="InterPro" id="IPR011037">
    <property type="entry name" value="Pyrv_Knase-like_insert_dom_sf"/>
</dbReference>
<dbReference type="Pfam" id="PF02887">
    <property type="entry name" value="PK_C"/>
    <property type="match status" value="1"/>
</dbReference>
<dbReference type="RefSeq" id="WP_211421487.1">
    <property type="nucleotide sequence ID" value="NZ_CP072642.1"/>
</dbReference>
<dbReference type="SUPFAM" id="SSF50800">
    <property type="entry name" value="PK beta-barrel domain-like"/>
    <property type="match status" value="1"/>
</dbReference>
<evidence type="ECO:0000256" key="4">
    <source>
        <dbReference type="ARBA" id="ARBA00022679"/>
    </source>
</evidence>
<evidence type="ECO:0000256" key="9">
    <source>
        <dbReference type="ARBA" id="ARBA00022842"/>
    </source>
</evidence>
<evidence type="ECO:0000256" key="10">
    <source>
        <dbReference type="ARBA" id="ARBA00023152"/>
    </source>
</evidence>
<keyword evidence="5" id="KW-0479">Metal-binding</keyword>
<dbReference type="NCBIfam" id="NF004491">
    <property type="entry name" value="PRK05826.1"/>
    <property type="match status" value="1"/>
</dbReference>
<comment type="catalytic activity">
    <reaction evidence="13">
        <text>pyruvate + ATP = phosphoenolpyruvate + ADP + H(+)</text>
        <dbReference type="Rhea" id="RHEA:18157"/>
        <dbReference type="ChEBI" id="CHEBI:15361"/>
        <dbReference type="ChEBI" id="CHEBI:15378"/>
        <dbReference type="ChEBI" id="CHEBI:30616"/>
        <dbReference type="ChEBI" id="CHEBI:58702"/>
        <dbReference type="ChEBI" id="CHEBI:456216"/>
        <dbReference type="EC" id="2.7.1.40"/>
    </reaction>
</comment>
<dbReference type="Gene3D" id="3.40.1380.20">
    <property type="entry name" value="Pyruvate kinase, C-terminal domain"/>
    <property type="match status" value="1"/>
</dbReference>
<evidence type="ECO:0000256" key="7">
    <source>
        <dbReference type="ARBA" id="ARBA00022777"/>
    </source>
</evidence>
<dbReference type="SUPFAM" id="SSF52935">
    <property type="entry name" value="PK C-terminal domain-like"/>
    <property type="match status" value="1"/>
</dbReference>
<dbReference type="PRINTS" id="PR01050">
    <property type="entry name" value="PYRUVTKNASE"/>
</dbReference>
<evidence type="ECO:0000256" key="2">
    <source>
        <dbReference type="ARBA" id="ARBA00008663"/>
    </source>
</evidence>
<keyword evidence="4 13" id="KW-0808">Transferase</keyword>
<dbReference type="PANTHER" id="PTHR11817">
    <property type="entry name" value="PYRUVATE KINASE"/>
    <property type="match status" value="1"/>
</dbReference>
<keyword evidence="7 13" id="KW-0418">Kinase</keyword>
<dbReference type="GO" id="GO:0004743">
    <property type="term" value="F:pyruvate kinase activity"/>
    <property type="evidence" value="ECO:0007669"/>
    <property type="project" value="UniProtKB-EC"/>
</dbReference>
<evidence type="ECO:0000259" key="14">
    <source>
        <dbReference type="Pfam" id="PF00224"/>
    </source>
</evidence>
<dbReference type="Gene3D" id="3.20.20.60">
    <property type="entry name" value="Phosphoenolpyruvate-binding domains"/>
    <property type="match status" value="1"/>
</dbReference>
<keyword evidence="11 16" id="KW-0670">Pyruvate</keyword>
<evidence type="ECO:0000256" key="5">
    <source>
        <dbReference type="ARBA" id="ARBA00022723"/>
    </source>
</evidence>
<comment type="similarity">
    <text evidence="2 13">Belongs to the pyruvate kinase family.</text>
</comment>
<evidence type="ECO:0000313" key="17">
    <source>
        <dbReference type="Proteomes" id="UP000677668"/>
    </source>
</evidence>
<organism evidence="16 17">
    <name type="scientific">Chloracidobacterium sp. N</name>
    <dbReference type="NCBI Taxonomy" id="2821540"/>
    <lineage>
        <taxon>Bacteria</taxon>
        <taxon>Pseudomonadati</taxon>
        <taxon>Acidobacteriota</taxon>
        <taxon>Terriglobia</taxon>
        <taxon>Terriglobales</taxon>
        <taxon>Acidobacteriaceae</taxon>
        <taxon>Chloracidobacterium</taxon>
        <taxon>Chloracidobacterium aggregatum</taxon>
    </lineage>
</organism>
<feature type="domain" description="Pyruvate kinase C-terminal" evidence="15">
    <location>
        <begin position="361"/>
        <end position="462"/>
    </location>
</feature>
<evidence type="ECO:0000256" key="1">
    <source>
        <dbReference type="ARBA" id="ARBA00004997"/>
    </source>
</evidence>
<evidence type="ECO:0000313" key="16">
    <source>
        <dbReference type="EMBL" id="QUV93071.1"/>
    </source>
</evidence>
<keyword evidence="17" id="KW-1185">Reference proteome</keyword>
<dbReference type="InterPro" id="IPR036918">
    <property type="entry name" value="Pyrv_Knase_C_sf"/>
</dbReference>
<feature type="domain" description="Pyruvate kinase barrel" evidence="14">
    <location>
        <begin position="2"/>
        <end position="323"/>
    </location>
</feature>
<evidence type="ECO:0000256" key="8">
    <source>
        <dbReference type="ARBA" id="ARBA00022840"/>
    </source>
</evidence>
<evidence type="ECO:0000256" key="13">
    <source>
        <dbReference type="RuleBase" id="RU000504"/>
    </source>
</evidence>
<reference evidence="16 17" key="1">
    <citation type="submission" date="2021-03" db="EMBL/GenBank/DDBJ databases">
        <title>Genomic and phenotypic characterization of Chloracidobacterium isolates provides evidence for multiple species.</title>
        <authorList>
            <person name="Saini M.K."/>
            <person name="Costas A.M.G."/>
            <person name="Tank M."/>
            <person name="Bryant D.A."/>
        </authorList>
    </citation>
    <scope>NUCLEOTIDE SEQUENCE [LARGE SCALE GENOMIC DNA]</scope>
    <source>
        <strain evidence="16 17">N</strain>
    </source>
</reference>
<accession>A0ABX8B0G6</accession>
<comment type="pathway">
    <text evidence="1 13">Carbohydrate degradation; glycolysis; pyruvate from D-glyceraldehyde 3-phosphate: step 5/5.</text>
</comment>
<dbReference type="EC" id="2.7.1.40" evidence="3 12"/>
<dbReference type="Pfam" id="PF00224">
    <property type="entry name" value="PK"/>
    <property type="match status" value="1"/>
</dbReference>
<dbReference type="InterPro" id="IPR001697">
    <property type="entry name" value="Pyr_Knase"/>
</dbReference>
<dbReference type="InterPro" id="IPR015795">
    <property type="entry name" value="Pyrv_Knase_C"/>
</dbReference>
<dbReference type="GO" id="GO:0016301">
    <property type="term" value="F:kinase activity"/>
    <property type="evidence" value="ECO:0007669"/>
    <property type="project" value="UniProtKB-KW"/>
</dbReference>
<keyword evidence="6" id="KW-0547">Nucleotide-binding</keyword>
<proteinExistence type="inferred from homology"/>
<dbReference type="InterPro" id="IPR015813">
    <property type="entry name" value="Pyrv/PenolPyrv_kinase-like_dom"/>
</dbReference>
<sequence length="476" mass="51328">MARAKIVATIGPASRAPEILRTLLVAGVNVARINMSHGNHEGHAEVIGSLRQLAAELQQPLAILLDLCGPKIRTGRLIGGEPVMLVTGNRIVITPEDIPGNAERISCNYDGLAYDARPGDRILIDDGLIELSVTAVQGRDVECLILNGGVLSERKGINLPSIPTSLPSMTDKDRDDLRFGIEQGVDYVALSFVRSAEDCRQCKNYIAALGAQTPLIAKIEKPEALNHLDEILDIVDGVMVARGDLGVEAETERVPIFQKEIIRHANRKGRIVITATQMLQSMVDNPRPTRAEASDVANAILDGTDAVMLSAESAAGKYPVESVRTMRRIVEYTEEAFAGQQSWRAGSNKFMNLQGSSSLRALSEAAVFAAENVGARVIAVFTEGGKMARALALLRPKQRIAAITADVGVYQQLSAVWGIEPLLMPNPPDMKDLFAEGVGLLLRLGWIESGERLVVLAGKIKGLPVNNLVHLQRVGE</sequence>
<dbReference type="SUPFAM" id="SSF51621">
    <property type="entry name" value="Phosphoenolpyruvate/pyruvate domain"/>
    <property type="match status" value="1"/>
</dbReference>
<keyword evidence="9 13" id="KW-0460">Magnesium</keyword>
<dbReference type="InterPro" id="IPR040442">
    <property type="entry name" value="Pyrv_kinase-like_dom_sf"/>
</dbReference>
<dbReference type="Gene3D" id="2.40.33.10">
    <property type="entry name" value="PK beta-barrel domain-like"/>
    <property type="match status" value="1"/>
</dbReference>
<dbReference type="EMBL" id="CP072642">
    <property type="protein sequence ID" value="QUV93071.1"/>
    <property type="molecule type" value="Genomic_DNA"/>
</dbReference>
<evidence type="ECO:0000256" key="12">
    <source>
        <dbReference type="NCBIfam" id="TIGR01064"/>
    </source>
</evidence>
<dbReference type="NCBIfam" id="TIGR01064">
    <property type="entry name" value="pyruv_kin"/>
    <property type="match status" value="1"/>
</dbReference>
<evidence type="ECO:0000259" key="15">
    <source>
        <dbReference type="Pfam" id="PF02887"/>
    </source>
</evidence>
<evidence type="ECO:0000256" key="6">
    <source>
        <dbReference type="ARBA" id="ARBA00022741"/>
    </source>
</evidence>
<evidence type="ECO:0000256" key="11">
    <source>
        <dbReference type="ARBA" id="ARBA00023317"/>
    </source>
</evidence>
<protein>
    <recommendedName>
        <fullName evidence="3 12">Pyruvate kinase</fullName>
        <ecNumber evidence="3 12">2.7.1.40</ecNumber>
    </recommendedName>
</protein>